<dbReference type="AlphaFoldDB" id="A0A1F5YW53"/>
<proteinExistence type="predicted"/>
<dbReference type="PANTHER" id="PTHR22911:SF137">
    <property type="entry name" value="SOLUTE CARRIER FAMILY 35 MEMBER G2-RELATED"/>
    <property type="match status" value="1"/>
</dbReference>
<dbReference type="EMBL" id="MFJD01000004">
    <property type="protein sequence ID" value="OGG04324.1"/>
    <property type="molecule type" value="Genomic_DNA"/>
</dbReference>
<keyword evidence="1" id="KW-0812">Transmembrane</keyword>
<feature type="domain" description="EamA" evidence="2">
    <location>
        <begin position="143"/>
        <end position="277"/>
    </location>
</feature>
<dbReference type="InterPro" id="IPR000620">
    <property type="entry name" value="EamA_dom"/>
</dbReference>
<organism evidence="3 4">
    <name type="scientific">Candidatus Gottesmanbacteria bacterium RBG_16_52_11</name>
    <dbReference type="NCBI Taxonomy" id="1798374"/>
    <lineage>
        <taxon>Bacteria</taxon>
        <taxon>Candidatus Gottesmaniibacteriota</taxon>
    </lineage>
</organism>
<feature type="transmembrane region" description="Helical" evidence="1">
    <location>
        <begin position="30"/>
        <end position="49"/>
    </location>
</feature>
<dbReference type="SUPFAM" id="SSF103481">
    <property type="entry name" value="Multidrug resistance efflux transporter EmrE"/>
    <property type="match status" value="2"/>
</dbReference>
<evidence type="ECO:0000313" key="4">
    <source>
        <dbReference type="Proteomes" id="UP000178448"/>
    </source>
</evidence>
<dbReference type="Pfam" id="PF00892">
    <property type="entry name" value="EamA"/>
    <property type="match status" value="2"/>
</dbReference>
<protein>
    <recommendedName>
        <fullName evidence="2">EamA domain-containing protein</fullName>
    </recommendedName>
</protein>
<name>A0A1F5YW53_9BACT</name>
<comment type="caution">
    <text evidence="3">The sequence shown here is derived from an EMBL/GenBank/DDBJ whole genome shotgun (WGS) entry which is preliminary data.</text>
</comment>
<dbReference type="STRING" id="1798374.A2Z33_04215"/>
<feature type="transmembrane region" description="Helical" evidence="1">
    <location>
        <begin position="236"/>
        <end position="254"/>
    </location>
</feature>
<feature type="transmembrane region" description="Helical" evidence="1">
    <location>
        <begin position="93"/>
        <end position="111"/>
    </location>
</feature>
<feature type="transmembrane region" description="Helical" evidence="1">
    <location>
        <begin position="207"/>
        <end position="230"/>
    </location>
</feature>
<feature type="transmembrane region" description="Helical" evidence="1">
    <location>
        <begin position="259"/>
        <end position="277"/>
    </location>
</feature>
<dbReference type="GO" id="GO:0016020">
    <property type="term" value="C:membrane"/>
    <property type="evidence" value="ECO:0007669"/>
    <property type="project" value="InterPro"/>
</dbReference>
<sequence length="278" mass="30191">MNLTLLIYSGLAVGVVAVLNKRLAGGRHAAIAYSAAFALLNTVFTLPFLLFEFRMPVDPVWWALTITSVIAFAVTLTLGFAAYKTTDVSVVNIIYRLSIVMTALAGLIFLGEQYTPVRYLGLFLVFAGSVAVLFKEKKIRITRGILFAFVMALSTTIATILDKQILKAFSPYTYAFVNNLVLYLILIMKPGTLGDSLAVIRSRPRNIIVSSIINATAFLAILIVLSGTSVSQTMPVFRSLSYVSPILLGILVLGERSDLLQKSVGVALGLMGIILLYL</sequence>
<dbReference type="InterPro" id="IPR037185">
    <property type="entry name" value="EmrE-like"/>
</dbReference>
<feature type="transmembrane region" description="Helical" evidence="1">
    <location>
        <begin position="6"/>
        <end position="23"/>
    </location>
</feature>
<feature type="domain" description="EamA" evidence="2">
    <location>
        <begin position="4"/>
        <end position="133"/>
    </location>
</feature>
<evidence type="ECO:0000256" key="1">
    <source>
        <dbReference type="SAM" id="Phobius"/>
    </source>
</evidence>
<dbReference type="Proteomes" id="UP000178448">
    <property type="component" value="Unassembled WGS sequence"/>
</dbReference>
<feature type="transmembrane region" description="Helical" evidence="1">
    <location>
        <begin position="61"/>
        <end position="81"/>
    </location>
</feature>
<dbReference type="PANTHER" id="PTHR22911">
    <property type="entry name" value="ACYL-MALONYL CONDENSING ENZYME-RELATED"/>
    <property type="match status" value="1"/>
</dbReference>
<keyword evidence="1" id="KW-0472">Membrane</keyword>
<feature type="transmembrane region" description="Helical" evidence="1">
    <location>
        <begin position="141"/>
        <end position="161"/>
    </location>
</feature>
<dbReference type="Gene3D" id="1.10.3730.20">
    <property type="match status" value="2"/>
</dbReference>
<reference evidence="3 4" key="1">
    <citation type="journal article" date="2016" name="Nat. Commun.">
        <title>Thousands of microbial genomes shed light on interconnected biogeochemical processes in an aquifer system.</title>
        <authorList>
            <person name="Anantharaman K."/>
            <person name="Brown C.T."/>
            <person name="Hug L.A."/>
            <person name="Sharon I."/>
            <person name="Castelle C.J."/>
            <person name="Probst A.J."/>
            <person name="Thomas B.C."/>
            <person name="Singh A."/>
            <person name="Wilkins M.J."/>
            <person name="Karaoz U."/>
            <person name="Brodie E.L."/>
            <person name="Williams K.H."/>
            <person name="Hubbard S.S."/>
            <person name="Banfield J.F."/>
        </authorList>
    </citation>
    <scope>NUCLEOTIDE SEQUENCE [LARGE SCALE GENOMIC DNA]</scope>
</reference>
<keyword evidence="1" id="KW-1133">Transmembrane helix</keyword>
<gene>
    <name evidence="3" type="ORF">A2Z33_04215</name>
</gene>
<feature type="transmembrane region" description="Helical" evidence="1">
    <location>
        <begin position="117"/>
        <end position="134"/>
    </location>
</feature>
<evidence type="ECO:0000259" key="2">
    <source>
        <dbReference type="Pfam" id="PF00892"/>
    </source>
</evidence>
<accession>A0A1F5YW53</accession>
<evidence type="ECO:0000313" key="3">
    <source>
        <dbReference type="EMBL" id="OGG04324.1"/>
    </source>
</evidence>